<dbReference type="EMBL" id="JAADYS010000365">
    <property type="protein sequence ID" value="KAF4470335.1"/>
    <property type="molecule type" value="Genomic_DNA"/>
</dbReference>
<comment type="caution">
    <text evidence="2">The sequence shown here is derived from an EMBL/GenBank/DDBJ whole genome shotgun (WGS) entry which is preliminary data.</text>
</comment>
<reference evidence="2 3" key="1">
    <citation type="submission" date="2020-01" db="EMBL/GenBank/DDBJ databases">
        <title>Identification and distribution of gene clusters putatively required for synthesis of sphingolipid metabolism inhibitors in phylogenetically diverse species of the filamentous fungus Fusarium.</title>
        <authorList>
            <person name="Kim H.-S."/>
            <person name="Busman M."/>
            <person name="Brown D.W."/>
            <person name="Divon H."/>
            <person name="Uhlig S."/>
            <person name="Proctor R.H."/>
        </authorList>
    </citation>
    <scope>NUCLEOTIDE SEQUENCE [LARGE SCALE GENOMIC DNA]</scope>
    <source>
        <strain evidence="2 3">NRRL 20459</strain>
    </source>
</reference>
<feature type="region of interest" description="Disordered" evidence="1">
    <location>
        <begin position="216"/>
        <end position="271"/>
    </location>
</feature>
<evidence type="ECO:0000313" key="3">
    <source>
        <dbReference type="Proteomes" id="UP000554235"/>
    </source>
</evidence>
<organism evidence="2 3">
    <name type="scientific">Fusarium albosuccineum</name>
    <dbReference type="NCBI Taxonomy" id="1237068"/>
    <lineage>
        <taxon>Eukaryota</taxon>
        <taxon>Fungi</taxon>
        <taxon>Dikarya</taxon>
        <taxon>Ascomycota</taxon>
        <taxon>Pezizomycotina</taxon>
        <taxon>Sordariomycetes</taxon>
        <taxon>Hypocreomycetidae</taxon>
        <taxon>Hypocreales</taxon>
        <taxon>Nectriaceae</taxon>
        <taxon>Fusarium</taxon>
        <taxon>Fusarium decemcellulare species complex</taxon>
    </lineage>
</organism>
<feature type="compositionally biased region" description="Polar residues" evidence="1">
    <location>
        <begin position="232"/>
        <end position="244"/>
    </location>
</feature>
<feature type="region of interest" description="Disordered" evidence="1">
    <location>
        <begin position="1"/>
        <end position="68"/>
    </location>
</feature>
<dbReference type="AlphaFoldDB" id="A0A8H4LIR2"/>
<feature type="region of interest" description="Disordered" evidence="1">
    <location>
        <begin position="354"/>
        <end position="392"/>
    </location>
</feature>
<feature type="compositionally biased region" description="Polar residues" evidence="1">
    <location>
        <begin position="25"/>
        <end position="40"/>
    </location>
</feature>
<protein>
    <submittedName>
        <fullName evidence="2">Uncharacterized protein</fullName>
    </submittedName>
</protein>
<evidence type="ECO:0000256" key="1">
    <source>
        <dbReference type="SAM" id="MobiDB-lite"/>
    </source>
</evidence>
<feature type="region of interest" description="Disordered" evidence="1">
    <location>
        <begin position="426"/>
        <end position="483"/>
    </location>
</feature>
<gene>
    <name evidence="2" type="ORF">FALBO_2760</name>
</gene>
<accession>A0A8H4LIR2</accession>
<proteinExistence type="predicted"/>
<evidence type="ECO:0000313" key="2">
    <source>
        <dbReference type="EMBL" id="KAF4470335.1"/>
    </source>
</evidence>
<keyword evidence="3" id="KW-1185">Reference proteome</keyword>
<sequence>MASFARTIKSPYLSPRLRPSMPGRTMSTNSDLPISSPNSPRSDDLGDLVLSGRNTPTFPHSRSGRGRDGYLDADDLGFRHGRFQGEQHFFGIRIRGCPTWAMPRIPSHDCPSTPPLPSMIAHQLLSSECLEAPRGRPSGSAPDPDRHRLKTSETRDMAQLFHPAPQKHPENIQEPPDTWHNCTLYTIAQCDLCEDGVVERLKRLGAATTLASHAAMHPHVHDNERSVPGTPSAPSTPQSRSSARPITIDIPQLKRFSTAPARTPPEPLSARGDLPGGYFPLHEDPNSRVHRPHPFQHHPDARMSRLISESGPVYADRPTSHPAQNASMIQSNTPVASYLAPGFHDNPLPMGKYYPSNYENNNGSQTNLRPALTGTLSSNIGPDSQVPPRATAETEIRRKLQQYQRDMIAQASMAANELLGSSAKPDSKLAGGVSLHSLPLRDSRFLTPGPHKPRSPRLAPLGSPGPVTPMDLESLDGGDYLSR</sequence>
<dbReference type="OrthoDB" id="5403157at2759"/>
<dbReference type="Proteomes" id="UP000554235">
    <property type="component" value="Unassembled WGS sequence"/>
</dbReference>
<name>A0A8H4LIR2_9HYPO</name>
<feature type="compositionally biased region" description="Polar residues" evidence="1">
    <location>
        <begin position="357"/>
        <end position="382"/>
    </location>
</feature>